<comment type="function">
    <text evidence="4">Purine nucleoside enzyme that catalyzes the phosphorolysis of adenosine and inosine nucleosides, yielding D-ribose 1-phosphate and the respective free bases, adenine and hypoxanthine. Also catalyzes the phosphorolysis of S-methyl-5'-thioadenosine into adenine and S-methyl-5-thio-alpha-D-ribose 1-phosphate. Also has adenosine deaminase activity.</text>
</comment>
<evidence type="ECO:0000256" key="7">
    <source>
        <dbReference type="ARBA" id="ARBA00022679"/>
    </source>
</evidence>
<dbReference type="FunFam" id="3.60.140.10:FF:000003">
    <property type="entry name" value="Polyphenol oxidase"/>
    <property type="match status" value="1"/>
</dbReference>
<comment type="cofactor">
    <cofactor evidence="3">
        <name>Cu(2+)</name>
        <dbReference type="ChEBI" id="CHEBI:29036"/>
    </cofactor>
</comment>
<feature type="region of interest" description="Disordered" evidence="17">
    <location>
        <begin position="1"/>
        <end position="24"/>
    </location>
</feature>
<evidence type="ECO:0000256" key="14">
    <source>
        <dbReference type="ARBA" id="ARBA00048968"/>
    </source>
</evidence>
<evidence type="ECO:0000256" key="4">
    <source>
        <dbReference type="ARBA" id="ARBA00003215"/>
    </source>
</evidence>
<comment type="cofactor">
    <cofactor evidence="2">
        <name>Zn(2+)</name>
        <dbReference type="ChEBI" id="CHEBI:29105"/>
    </cofactor>
</comment>
<dbReference type="Proteomes" id="UP000551501">
    <property type="component" value="Unassembled WGS sequence"/>
</dbReference>
<dbReference type="Gene3D" id="3.60.140.10">
    <property type="entry name" value="CNF1/YfiH-like putative cysteine hydrolases"/>
    <property type="match status" value="1"/>
</dbReference>
<sequence>MTTRAGGVSQSPYDSFNLGDHVGDDPTAVAENRSRLARDLGVGPDRVVWMEQVHSRTVTVVDGPVAEPVPVTDALVTTRRDLVLAVLTADCVPILLSDDEAGVIAAVHAGRVGARIGIVPVVLEKMIELGAAAERIGAFLGPAASGEMYEVPPAMQADVEKHLPGSACRTRRGTTGLDLRAGIRRQLLDAGVAAVAADPRCTIEDTRLFSHRRGAPTGRIASVIWMDTGE</sequence>
<evidence type="ECO:0000256" key="10">
    <source>
        <dbReference type="ARBA" id="ARBA00022833"/>
    </source>
</evidence>
<dbReference type="Pfam" id="PF02578">
    <property type="entry name" value="Cu-oxidase_4"/>
    <property type="match status" value="1"/>
</dbReference>
<comment type="catalytic activity">
    <reaction evidence="14">
        <text>adenosine + phosphate = alpha-D-ribose 1-phosphate + adenine</text>
        <dbReference type="Rhea" id="RHEA:27642"/>
        <dbReference type="ChEBI" id="CHEBI:16335"/>
        <dbReference type="ChEBI" id="CHEBI:16708"/>
        <dbReference type="ChEBI" id="CHEBI:43474"/>
        <dbReference type="ChEBI" id="CHEBI:57720"/>
        <dbReference type="EC" id="2.4.2.1"/>
    </reaction>
    <physiologicalReaction direction="left-to-right" evidence="14">
        <dbReference type="Rhea" id="RHEA:27643"/>
    </physiologicalReaction>
</comment>
<evidence type="ECO:0000256" key="2">
    <source>
        <dbReference type="ARBA" id="ARBA00001947"/>
    </source>
</evidence>
<proteinExistence type="inferred from homology"/>
<evidence type="ECO:0000256" key="6">
    <source>
        <dbReference type="ARBA" id="ARBA00011738"/>
    </source>
</evidence>
<evidence type="ECO:0000256" key="12">
    <source>
        <dbReference type="ARBA" id="ARBA00023008"/>
    </source>
</evidence>
<keyword evidence="11" id="KW-0560">Oxidoreductase</keyword>
<dbReference type="EMBL" id="JACIFP010000001">
    <property type="protein sequence ID" value="MBB4136888.1"/>
    <property type="molecule type" value="Genomic_DNA"/>
</dbReference>
<evidence type="ECO:0000313" key="18">
    <source>
        <dbReference type="EMBL" id="MBB4136888.1"/>
    </source>
</evidence>
<evidence type="ECO:0000256" key="15">
    <source>
        <dbReference type="ARBA" id="ARBA00049893"/>
    </source>
</evidence>
<name>A0A840F340_9ACTN</name>
<organism evidence="18 19">
    <name type="scientific">Gordonia humi</name>
    <dbReference type="NCBI Taxonomy" id="686429"/>
    <lineage>
        <taxon>Bacteria</taxon>
        <taxon>Bacillati</taxon>
        <taxon>Actinomycetota</taxon>
        <taxon>Actinomycetes</taxon>
        <taxon>Mycobacteriales</taxon>
        <taxon>Gordoniaceae</taxon>
        <taxon>Gordonia</taxon>
    </lineage>
</organism>
<evidence type="ECO:0000256" key="5">
    <source>
        <dbReference type="ARBA" id="ARBA00007353"/>
    </source>
</evidence>
<dbReference type="GO" id="GO:0016491">
    <property type="term" value="F:oxidoreductase activity"/>
    <property type="evidence" value="ECO:0007669"/>
    <property type="project" value="UniProtKB-KW"/>
</dbReference>
<keyword evidence="7" id="KW-0808">Transferase</keyword>
<comment type="subunit">
    <text evidence="6">Homodimer.</text>
</comment>
<comment type="catalytic activity">
    <reaction evidence="13">
        <text>adenosine + H2O + H(+) = inosine + NH4(+)</text>
        <dbReference type="Rhea" id="RHEA:24408"/>
        <dbReference type="ChEBI" id="CHEBI:15377"/>
        <dbReference type="ChEBI" id="CHEBI:15378"/>
        <dbReference type="ChEBI" id="CHEBI:16335"/>
        <dbReference type="ChEBI" id="CHEBI:17596"/>
        <dbReference type="ChEBI" id="CHEBI:28938"/>
        <dbReference type="EC" id="3.5.4.4"/>
    </reaction>
    <physiologicalReaction direction="left-to-right" evidence="13">
        <dbReference type="Rhea" id="RHEA:24409"/>
    </physiologicalReaction>
</comment>
<dbReference type="InterPro" id="IPR038371">
    <property type="entry name" value="Cu_polyphenol_OxRdtase_sf"/>
</dbReference>
<dbReference type="PANTHER" id="PTHR30616:SF2">
    <property type="entry name" value="PURINE NUCLEOSIDE PHOSPHORYLASE LACC1"/>
    <property type="match status" value="1"/>
</dbReference>
<keyword evidence="10" id="KW-0862">Zinc</keyword>
<dbReference type="AlphaFoldDB" id="A0A840F340"/>
<dbReference type="PANTHER" id="PTHR30616">
    <property type="entry name" value="UNCHARACTERIZED PROTEIN YFIH"/>
    <property type="match status" value="1"/>
</dbReference>
<evidence type="ECO:0000256" key="1">
    <source>
        <dbReference type="ARBA" id="ARBA00000553"/>
    </source>
</evidence>
<dbReference type="NCBIfam" id="TIGR00726">
    <property type="entry name" value="peptidoglycan editing factor PgeF"/>
    <property type="match status" value="1"/>
</dbReference>
<dbReference type="GO" id="GO:0016787">
    <property type="term" value="F:hydrolase activity"/>
    <property type="evidence" value="ECO:0007669"/>
    <property type="project" value="UniProtKB-KW"/>
</dbReference>
<gene>
    <name evidence="18" type="ORF">BKA16_003440</name>
</gene>
<keyword evidence="8" id="KW-0479">Metal-binding</keyword>
<comment type="similarity">
    <text evidence="5 16">Belongs to the purine nucleoside phosphorylase YfiH/LACC1 family.</text>
</comment>
<dbReference type="SUPFAM" id="SSF64438">
    <property type="entry name" value="CNF1/YfiH-like putative cysteine hydrolases"/>
    <property type="match status" value="1"/>
</dbReference>
<dbReference type="GO" id="GO:0017061">
    <property type="term" value="F:S-methyl-5-thioadenosine phosphorylase activity"/>
    <property type="evidence" value="ECO:0007669"/>
    <property type="project" value="UniProtKB-EC"/>
</dbReference>
<evidence type="ECO:0000256" key="16">
    <source>
        <dbReference type="RuleBase" id="RU361274"/>
    </source>
</evidence>
<evidence type="ECO:0000256" key="9">
    <source>
        <dbReference type="ARBA" id="ARBA00022801"/>
    </source>
</evidence>
<evidence type="ECO:0000313" key="19">
    <source>
        <dbReference type="Proteomes" id="UP000551501"/>
    </source>
</evidence>
<reference evidence="18 19" key="1">
    <citation type="submission" date="2020-08" db="EMBL/GenBank/DDBJ databases">
        <title>Sequencing the genomes of 1000 actinobacteria strains.</title>
        <authorList>
            <person name="Klenk H.-P."/>
        </authorList>
    </citation>
    <scope>NUCLEOTIDE SEQUENCE [LARGE SCALE GENOMIC DNA]</scope>
    <source>
        <strain evidence="18 19">DSM 45298</strain>
    </source>
</reference>
<comment type="catalytic activity">
    <reaction evidence="1">
        <text>inosine + phosphate = alpha-D-ribose 1-phosphate + hypoxanthine</text>
        <dbReference type="Rhea" id="RHEA:27646"/>
        <dbReference type="ChEBI" id="CHEBI:17368"/>
        <dbReference type="ChEBI" id="CHEBI:17596"/>
        <dbReference type="ChEBI" id="CHEBI:43474"/>
        <dbReference type="ChEBI" id="CHEBI:57720"/>
        <dbReference type="EC" id="2.4.2.1"/>
    </reaction>
    <physiologicalReaction direction="left-to-right" evidence="1">
        <dbReference type="Rhea" id="RHEA:27647"/>
    </physiologicalReaction>
</comment>
<evidence type="ECO:0000256" key="8">
    <source>
        <dbReference type="ARBA" id="ARBA00022723"/>
    </source>
</evidence>
<dbReference type="InterPro" id="IPR011324">
    <property type="entry name" value="Cytotoxic_necrot_fac-like_cat"/>
</dbReference>
<evidence type="ECO:0000256" key="13">
    <source>
        <dbReference type="ARBA" id="ARBA00047989"/>
    </source>
</evidence>
<evidence type="ECO:0000256" key="3">
    <source>
        <dbReference type="ARBA" id="ARBA00001973"/>
    </source>
</evidence>
<keyword evidence="12" id="KW-0186">Copper</keyword>
<comment type="caution">
    <text evidence="18">The sequence shown here is derived from an EMBL/GenBank/DDBJ whole genome shotgun (WGS) entry which is preliminary data.</text>
</comment>
<protein>
    <recommendedName>
        <fullName evidence="16">Purine nucleoside phosphorylase</fullName>
    </recommendedName>
</protein>
<evidence type="ECO:0000256" key="11">
    <source>
        <dbReference type="ARBA" id="ARBA00023002"/>
    </source>
</evidence>
<dbReference type="GO" id="GO:0005507">
    <property type="term" value="F:copper ion binding"/>
    <property type="evidence" value="ECO:0007669"/>
    <property type="project" value="TreeGrafter"/>
</dbReference>
<accession>A0A840F340</accession>
<keyword evidence="19" id="KW-1185">Reference proteome</keyword>
<dbReference type="InterPro" id="IPR003730">
    <property type="entry name" value="Cu_polyphenol_OxRdtase"/>
</dbReference>
<keyword evidence="9" id="KW-0378">Hydrolase</keyword>
<evidence type="ECO:0000256" key="17">
    <source>
        <dbReference type="SAM" id="MobiDB-lite"/>
    </source>
</evidence>
<feature type="compositionally biased region" description="Polar residues" evidence="17">
    <location>
        <begin position="1"/>
        <end position="14"/>
    </location>
</feature>
<comment type="catalytic activity">
    <reaction evidence="15">
        <text>S-methyl-5'-thioadenosine + phosphate = 5-(methylsulfanyl)-alpha-D-ribose 1-phosphate + adenine</text>
        <dbReference type="Rhea" id="RHEA:11852"/>
        <dbReference type="ChEBI" id="CHEBI:16708"/>
        <dbReference type="ChEBI" id="CHEBI:17509"/>
        <dbReference type="ChEBI" id="CHEBI:43474"/>
        <dbReference type="ChEBI" id="CHEBI:58533"/>
        <dbReference type="EC" id="2.4.2.28"/>
    </reaction>
    <physiologicalReaction direction="left-to-right" evidence="15">
        <dbReference type="Rhea" id="RHEA:11853"/>
    </physiologicalReaction>
</comment>
<dbReference type="CDD" id="cd16833">
    <property type="entry name" value="YfiH"/>
    <property type="match status" value="1"/>
</dbReference>